<organism evidence="2 3">
    <name type="scientific">Candidatus Gottesmanbacteria bacterium RIFCSPHIGHO2_01_FULL_46_14</name>
    <dbReference type="NCBI Taxonomy" id="1798380"/>
    <lineage>
        <taxon>Bacteria</taxon>
        <taxon>Candidatus Gottesmaniibacteriota</taxon>
    </lineage>
</organism>
<evidence type="ECO:0000313" key="3">
    <source>
        <dbReference type="Proteomes" id="UP000177416"/>
    </source>
</evidence>
<evidence type="ECO:0000313" key="2">
    <source>
        <dbReference type="EMBL" id="OGG12624.1"/>
    </source>
</evidence>
<comment type="caution">
    <text evidence="2">The sequence shown here is derived from an EMBL/GenBank/DDBJ whole genome shotgun (WGS) entry which is preliminary data.</text>
</comment>
<dbReference type="Proteomes" id="UP000177416">
    <property type="component" value="Unassembled WGS sequence"/>
</dbReference>
<dbReference type="Pfam" id="PF05016">
    <property type="entry name" value="ParE_toxin"/>
    <property type="match status" value="1"/>
</dbReference>
<dbReference type="EMBL" id="MFJJ01000058">
    <property type="protein sequence ID" value="OGG12624.1"/>
    <property type="molecule type" value="Genomic_DNA"/>
</dbReference>
<evidence type="ECO:0008006" key="4">
    <source>
        <dbReference type="Google" id="ProtNLM"/>
    </source>
</evidence>
<dbReference type="AlphaFoldDB" id="A0A1F5ZJX5"/>
<evidence type="ECO:0000256" key="1">
    <source>
        <dbReference type="ARBA" id="ARBA00022649"/>
    </source>
</evidence>
<gene>
    <name evidence="2" type="ORF">A2875_05435</name>
</gene>
<proteinExistence type="predicted"/>
<dbReference type="Gene3D" id="3.30.2310.20">
    <property type="entry name" value="RelE-like"/>
    <property type="match status" value="1"/>
</dbReference>
<dbReference type="SUPFAM" id="SSF143011">
    <property type="entry name" value="RelE-like"/>
    <property type="match status" value="1"/>
</dbReference>
<dbReference type="InterPro" id="IPR007712">
    <property type="entry name" value="RelE/ParE_toxin"/>
</dbReference>
<dbReference type="NCBIfam" id="TIGR02385">
    <property type="entry name" value="RelE_StbE"/>
    <property type="match status" value="1"/>
</dbReference>
<name>A0A1F5ZJX5_9BACT</name>
<reference evidence="2 3" key="1">
    <citation type="journal article" date="2016" name="Nat. Commun.">
        <title>Thousands of microbial genomes shed light on interconnected biogeochemical processes in an aquifer system.</title>
        <authorList>
            <person name="Anantharaman K."/>
            <person name="Brown C.T."/>
            <person name="Hug L.A."/>
            <person name="Sharon I."/>
            <person name="Castelle C.J."/>
            <person name="Probst A.J."/>
            <person name="Thomas B.C."/>
            <person name="Singh A."/>
            <person name="Wilkins M.J."/>
            <person name="Karaoz U."/>
            <person name="Brodie E.L."/>
            <person name="Williams K.H."/>
            <person name="Hubbard S.S."/>
            <person name="Banfield J.F."/>
        </authorList>
    </citation>
    <scope>NUCLEOTIDE SEQUENCE [LARGE SCALE GENOMIC DNA]</scope>
</reference>
<sequence length="90" mass="10538">MIVKYSPSFLHTTKKIDVRIRKSLKQKLEIFYKNPNDSVLKNHVLRDAYEGYRSINITADWRAIYKEVQIGEDTVAYFVALGTHKQLHGK</sequence>
<keyword evidence="1" id="KW-1277">Toxin-antitoxin system</keyword>
<dbReference type="InterPro" id="IPR035093">
    <property type="entry name" value="RelE/ParE_toxin_dom_sf"/>
</dbReference>
<accession>A0A1F5ZJX5</accession>
<protein>
    <recommendedName>
        <fullName evidence="4">Addiction module toxin RelE</fullName>
    </recommendedName>
</protein>